<dbReference type="AlphaFoldDB" id="A0A7D9IVN9"/>
<gene>
    <name evidence="1" type="ORF">PACLA_8A002596</name>
</gene>
<name>A0A7D9IVN9_PARCT</name>
<comment type="caution">
    <text evidence="1">The sequence shown here is derived from an EMBL/GenBank/DDBJ whole genome shotgun (WGS) entry which is preliminary data.</text>
</comment>
<dbReference type="OrthoDB" id="5987432at2759"/>
<dbReference type="Proteomes" id="UP001152795">
    <property type="component" value="Unassembled WGS sequence"/>
</dbReference>
<dbReference type="EMBL" id="CACRXK020009885">
    <property type="protein sequence ID" value="CAB4018174.1"/>
    <property type="molecule type" value="Genomic_DNA"/>
</dbReference>
<organism evidence="1 2">
    <name type="scientific">Paramuricea clavata</name>
    <name type="common">Red gorgonian</name>
    <name type="synonym">Violescent sea-whip</name>
    <dbReference type="NCBI Taxonomy" id="317549"/>
    <lineage>
        <taxon>Eukaryota</taxon>
        <taxon>Metazoa</taxon>
        <taxon>Cnidaria</taxon>
        <taxon>Anthozoa</taxon>
        <taxon>Octocorallia</taxon>
        <taxon>Malacalcyonacea</taxon>
        <taxon>Plexauridae</taxon>
        <taxon>Paramuricea</taxon>
    </lineage>
</organism>
<accession>A0A7D9IVN9</accession>
<evidence type="ECO:0000313" key="1">
    <source>
        <dbReference type="EMBL" id="CAB4018174.1"/>
    </source>
</evidence>
<protein>
    <submittedName>
        <fullName evidence="1">Uncharacterized protein</fullName>
    </submittedName>
</protein>
<sequence>MDPHAKLGQRGTEFATAITGVDLAHYDPIAPTLIGVTELVVGGAILGTNVHNLMERMITTKTTLHNPPVAPRRPTENRTVSLKSSSTYNSSNSILLDNTIVTPIRVDALEDALCGHPDSSFFLKLCSDLRFGARLGYDGPRMSKFSKNLKFGIDNPTVVSTNLAKEVALDHTAVPLTNTPFANLQVSPIGILPKKYSDKFRTIFHLSFPKTGESINSFIEKDNFFHCST</sequence>
<keyword evidence="2" id="KW-1185">Reference proteome</keyword>
<evidence type="ECO:0000313" key="2">
    <source>
        <dbReference type="Proteomes" id="UP001152795"/>
    </source>
</evidence>
<proteinExistence type="predicted"/>
<reference evidence="1" key="1">
    <citation type="submission" date="2020-04" db="EMBL/GenBank/DDBJ databases">
        <authorList>
            <person name="Alioto T."/>
            <person name="Alioto T."/>
            <person name="Gomez Garrido J."/>
        </authorList>
    </citation>
    <scope>NUCLEOTIDE SEQUENCE</scope>
    <source>
        <strain evidence="1">A484AB</strain>
    </source>
</reference>